<feature type="region of interest" description="Disordered" evidence="2">
    <location>
        <begin position="392"/>
        <end position="426"/>
    </location>
</feature>
<evidence type="ECO:0008006" key="7">
    <source>
        <dbReference type="Google" id="ProtNLM"/>
    </source>
</evidence>
<name>A0A179RXK5_9HYPH</name>
<keyword evidence="1" id="KW-0378">Hydrolase</keyword>
<dbReference type="AlphaFoldDB" id="A0A179RXK5"/>
<accession>A0A179RXK5</accession>
<dbReference type="GO" id="GO:0016787">
    <property type="term" value="F:hydrolase activity"/>
    <property type="evidence" value="ECO:0007669"/>
    <property type="project" value="UniProtKB-KW"/>
</dbReference>
<evidence type="ECO:0000259" key="3">
    <source>
        <dbReference type="PROSITE" id="PS51192"/>
    </source>
</evidence>
<dbReference type="STRING" id="427683.A5481_30735"/>
<feature type="region of interest" description="Disordered" evidence="2">
    <location>
        <begin position="198"/>
        <end position="222"/>
    </location>
</feature>
<dbReference type="PROSITE" id="PS51192">
    <property type="entry name" value="HELICASE_ATP_BIND_1"/>
    <property type="match status" value="1"/>
</dbReference>
<evidence type="ECO:0000313" key="6">
    <source>
        <dbReference type="Proteomes" id="UP000078316"/>
    </source>
</evidence>
<dbReference type="GO" id="GO:0005524">
    <property type="term" value="F:ATP binding"/>
    <property type="evidence" value="ECO:0007669"/>
    <property type="project" value="InterPro"/>
</dbReference>
<dbReference type="Proteomes" id="UP000078316">
    <property type="component" value="Unassembled WGS sequence"/>
</dbReference>
<evidence type="ECO:0000256" key="1">
    <source>
        <dbReference type="ARBA" id="ARBA00022801"/>
    </source>
</evidence>
<dbReference type="PROSITE" id="PS51194">
    <property type="entry name" value="HELICASE_CTER"/>
    <property type="match status" value="1"/>
</dbReference>
<dbReference type="InterPro" id="IPR014001">
    <property type="entry name" value="Helicase_ATP-bd"/>
</dbReference>
<feature type="domain" description="Helicase C-terminal" evidence="4">
    <location>
        <begin position="792"/>
        <end position="953"/>
    </location>
</feature>
<dbReference type="Pfam" id="PF00271">
    <property type="entry name" value="Helicase_C"/>
    <property type="match status" value="1"/>
</dbReference>
<reference evidence="5 6" key="1">
    <citation type="submission" date="2016-04" db="EMBL/GenBank/DDBJ databases">
        <authorList>
            <person name="Evans L.H."/>
            <person name="Alamgir A."/>
            <person name="Owens N."/>
            <person name="Weber N.D."/>
            <person name="Virtaneva K."/>
            <person name="Barbian K."/>
            <person name="Babar A."/>
            <person name="Rosenke K."/>
        </authorList>
    </citation>
    <scope>NUCLEOTIDE SEQUENCE [LARGE SCALE GENOMIC DNA]</scope>
    <source>
        <strain evidence="5 6">PMB02</strain>
    </source>
</reference>
<gene>
    <name evidence="5" type="ORF">A5481_30735</name>
</gene>
<evidence type="ECO:0000313" key="5">
    <source>
        <dbReference type="EMBL" id="OAS14135.1"/>
    </source>
</evidence>
<feature type="compositionally biased region" description="Acidic residues" evidence="2">
    <location>
        <begin position="205"/>
        <end position="216"/>
    </location>
</feature>
<dbReference type="Gene3D" id="3.40.50.10810">
    <property type="entry name" value="Tandem AAA-ATPase domain"/>
    <property type="match status" value="1"/>
</dbReference>
<evidence type="ECO:0000256" key="2">
    <source>
        <dbReference type="SAM" id="MobiDB-lite"/>
    </source>
</evidence>
<dbReference type="SUPFAM" id="SSF52540">
    <property type="entry name" value="P-loop containing nucleoside triphosphate hydrolases"/>
    <property type="match status" value="2"/>
</dbReference>
<protein>
    <recommendedName>
        <fullName evidence="7">Helicase</fullName>
    </recommendedName>
</protein>
<dbReference type="GO" id="GO:0004386">
    <property type="term" value="F:helicase activity"/>
    <property type="evidence" value="ECO:0007669"/>
    <property type="project" value="UniProtKB-KW"/>
</dbReference>
<dbReference type="EMBL" id="LWHQ01000091">
    <property type="protein sequence ID" value="OAS14135.1"/>
    <property type="molecule type" value="Genomic_DNA"/>
</dbReference>
<organism evidence="5 6">
    <name type="scientific">Methylobacterium platani</name>
    <dbReference type="NCBI Taxonomy" id="427683"/>
    <lineage>
        <taxon>Bacteria</taxon>
        <taxon>Pseudomonadati</taxon>
        <taxon>Pseudomonadota</taxon>
        <taxon>Alphaproteobacteria</taxon>
        <taxon>Hyphomicrobiales</taxon>
        <taxon>Methylobacteriaceae</taxon>
        <taxon>Methylobacterium</taxon>
    </lineage>
</organism>
<dbReference type="InterPro" id="IPR001650">
    <property type="entry name" value="Helicase_C-like"/>
</dbReference>
<comment type="caution">
    <text evidence="5">The sequence shown here is derived from an EMBL/GenBank/DDBJ whole genome shotgun (WGS) entry which is preliminary data.</text>
</comment>
<sequence length="968" mass="106990">MLGRTRTVPLAEGSRVPEIRSALRVLNGLVAEDRAQREGEVIRLSHAEAAALPPDVLKGIGLPELARVSLDLAFEDRVDSEKGWLRLRWRNERQAEIRPERVGLVLRAQGLEGRLSPALLALVEAAEGYNASRGQPLEARVAAWMPVQQALRDALGPEVGADAYTRNLTFYQAGAFALDVREAPHGVDFTPVLMAREQAASREDDAPDPIVEEGEADPLLPPEDHRTFLSKALNSPTRDAYVVGPNRFVLIDPHLKPLLEVVRAKRRASPEVRRAFIRNPRAALADGLGDTIEDGRTSLFVETAHYSDRVIALGIWERPKLPWLTKRAHTWLPESGWTDARGEAVAAPDLSEPERQDLAVAIAQARDAGAAEVTIKGVVVPLAAAEAFLHASGVPEPERAPSGEETHPETEDAQEDQREDPPPDDQHVLLIKTNYEDIEYEQTLQPRKALIAPAPPADRMGASRFKEHQEKGFGWLVAGWRAGWPGMLLADDMGLGKTFQALAFMAWIRSNQEEAKRTRDRAVERGPILVVAPTALLKNWEQECSRHLSPIGLGERVDAYGAALRHLKRPPDQRTDPGETLDVGRLRAADWILTTYETLTDHEQAFARIRYALVLFDEMQKVKAPDTLNTKAAKALNADFVLGLTGTPIENRLEDLWCIMDRLTPGYLGDLKGFSGVYGEEDPDRLRDLKRKLDEPVGPAPAIMLRRMKSDVLEGLPTKTEERYEVPMPRAQAEAYGRIVMAAHQADGTRKPGDMLRIIHELRGVSLHPDDPESVRLGDARAFEAYAARSARLHQSVEILRKIRAKGEKAILFIESLAMQRAVAAGLTELFDLPAPPGIINGGTPGEQRQRIVDAFQASPPGFGLLVLSPKAAGIGLTITAANHVIHLSRWWNPAVEDQCNDRAYRIGQVRPVTIHLPMAIFPDHRDSSFDLTLDGLLRNKRQLSREMLAAPVSARDTQAIFEQTIGA</sequence>
<dbReference type="SMART" id="SM00487">
    <property type="entry name" value="DEXDc"/>
    <property type="match status" value="1"/>
</dbReference>
<feature type="compositionally biased region" description="Basic and acidic residues" evidence="2">
    <location>
        <begin position="396"/>
        <end position="426"/>
    </location>
</feature>
<dbReference type="InterPro" id="IPR000330">
    <property type="entry name" value="SNF2_N"/>
</dbReference>
<dbReference type="InterPro" id="IPR038718">
    <property type="entry name" value="SNF2-like_sf"/>
</dbReference>
<dbReference type="InterPro" id="IPR027417">
    <property type="entry name" value="P-loop_NTPase"/>
</dbReference>
<dbReference type="InterPro" id="IPR049730">
    <property type="entry name" value="SNF2/RAD54-like_C"/>
</dbReference>
<dbReference type="CDD" id="cd18793">
    <property type="entry name" value="SF2_C_SNF"/>
    <property type="match status" value="1"/>
</dbReference>
<dbReference type="PANTHER" id="PTHR10799">
    <property type="entry name" value="SNF2/RAD54 HELICASE FAMILY"/>
    <property type="match status" value="1"/>
</dbReference>
<dbReference type="Gene3D" id="3.40.50.300">
    <property type="entry name" value="P-loop containing nucleotide triphosphate hydrolases"/>
    <property type="match status" value="1"/>
</dbReference>
<feature type="domain" description="Helicase ATP-binding" evidence="3">
    <location>
        <begin position="478"/>
        <end position="666"/>
    </location>
</feature>
<evidence type="ECO:0000259" key="4">
    <source>
        <dbReference type="PROSITE" id="PS51194"/>
    </source>
</evidence>
<proteinExistence type="predicted"/>
<dbReference type="Pfam" id="PF00176">
    <property type="entry name" value="SNF2-rel_dom"/>
    <property type="match status" value="1"/>
</dbReference>
<dbReference type="SMART" id="SM00490">
    <property type="entry name" value="HELICc"/>
    <property type="match status" value="1"/>
</dbReference>